<dbReference type="CDD" id="cd23340">
    <property type="entry name" value="beta-trefoil_FSCN_ACP-like"/>
    <property type="match status" value="1"/>
</dbReference>
<evidence type="ECO:0000259" key="3">
    <source>
        <dbReference type="Pfam" id="PF22932"/>
    </source>
</evidence>
<dbReference type="Gene3D" id="2.80.10.50">
    <property type="match status" value="1"/>
</dbReference>
<feature type="domain" description="DUF569" evidence="3">
    <location>
        <begin position="260"/>
        <end position="337"/>
    </location>
</feature>
<proteinExistence type="predicted"/>
<evidence type="ECO:0000313" key="4">
    <source>
        <dbReference type="EMBL" id="MBA0739374.1"/>
    </source>
</evidence>
<organism evidence="4 5">
    <name type="scientific">Gossypium gossypioides</name>
    <name type="common">Mexican cotton</name>
    <name type="synonym">Selera gossypioides</name>
    <dbReference type="NCBI Taxonomy" id="34282"/>
    <lineage>
        <taxon>Eukaryota</taxon>
        <taxon>Viridiplantae</taxon>
        <taxon>Streptophyta</taxon>
        <taxon>Embryophyta</taxon>
        <taxon>Tracheophyta</taxon>
        <taxon>Spermatophyta</taxon>
        <taxon>Magnoliopsida</taxon>
        <taxon>eudicotyledons</taxon>
        <taxon>Gunneridae</taxon>
        <taxon>Pentapetalae</taxon>
        <taxon>rosids</taxon>
        <taxon>malvids</taxon>
        <taxon>Malvales</taxon>
        <taxon>Malvaceae</taxon>
        <taxon>Malvoideae</taxon>
        <taxon>Gossypium</taxon>
    </lineage>
</organism>
<feature type="domain" description="DUF569" evidence="2">
    <location>
        <begin position="1"/>
        <end position="52"/>
    </location>
</feature>
<comment type="caution">
    <text evidence="4">The sequence shown here is derived from an EMBL/GenBank/DDBJ whole genome shotgun (WGS) entry which is preliminary data.</text>
</comment>
<dbReference type="PANTHER" id="PTHR31205">
    <property type="entry name" value="ACTIN CROSS-LINKING PROTEIN (DUF569)"/>
    <property type="match status" value="1"/>
</dbReference>
<feature type="domain" description="DUF569" evidence="2">
    <location>
        <begin position="56"/>
        <end position="197"/>
    </location>
</feature>
<dbReference type="Pfam" id="PF22932">
    <property type="entry name" value="Ubiq_DUF_assoc"/>
    <property type="match status" value="1"/>
</dbReference>
<feature type="region of interest" description="Disordered" evidence="1">
    <location>
        <begin position="207"/>
        <end position="257"/>
    </location>
</feature>
<evidence type="ECO:0000259" key="2">
    <source>
        <dbReference type="Pfam" id="PF04601"/>
    </source>
</evidence>
<dbReference type="PANTHER" id="PTHR31205:SF77">
    <property type="entry name" value="CROSS-LINKING PROTEIN, PUTATIVE (DUF569)-RELATED"/>
    <property type="match status" value="1"/>
</dbReference>
<sequence length="357" mass="40725">MIGNKVLQTIPSSRNDGFTEWEPINDRFRVKFRARNGQLLRANGGPPPWRNSSAAMEIFEEASIVRLRSIHDKYLLAEDDEETVSQERGGTVRKARWTVEFVQFNSTHIRLKSCYGKYLTASNMPFLFGMTGKKVLQTLPKRLDSSVEWEPIQEGSRVRLKTRYGQYLRANGGIPPWRNQITHDTPYRTSHQDWILWQVDILRFRHQDRLPSPPPPVQVQADGFDNSDPGSPPTISLRGSRMSKNEEDDSGNGSPKAFEGRIIKYEVVDDNGDVDQNIGERKFIFKGNGVDDLKKALKEENVVKEEFSLCSRNPLNGNLYPLRLQLPPNNTAMHVVLVPLSSKGKEIFNTDTSTQKR</sequence>
<dbReference type="EMBL" id="JABEZY010000006">
    <property type="protein sequence ID" value="MBA0739374.1"/>
    <property type="molecule type" value="Genomic_DNA"/>
</dbReference>
<protein>
    <recommendedName>
        <fullName evidence="6">DUF569 domain-containing protein</fullName>
    </recommendedName>
</protein>
<name>A0A7J9BT79_GOSGO</name>
<dbReference type="Pfam" id="PF04601">
    <property type="entry name" value="DUF569"/>
    <property type="match status" value="2"/>
</dbReference>
<gene>
    <name evidence="4" type="ORF">Gogos_012652</name>
</gene>
<dbReference type="InterPro" id="IPR007679">
    <property type="entry name" value="DUF569"/>
</dbReference>
<dbReference type="InterPro" id="IPR054726">
    <property type="entry name" value="Ubiq_DUF569-assoc"/>
</dbReference>
<keyword evidence="5" id="KW-1185">Reference proteome</keyword>
<evidence type="ECO:0000256" key="1">
    <source>
        <dbReference type="SAM" id="MobiDB-lite"/>
    </source>
</evidence>
<dbReference type="FunFam" id="2.80.10.50:FF:000067">
    <property type="entry name" value="BnaC05g19630D protein"/>
    <property type="match status" value="1"/>
</dbReference>
<dbReference type="InterPro" id="IPR008999">
    <property type="entry name" value="Actin-crosslinking"/>
</dbReference>
<dbReference type="Proteomes" id="UP000593579">
    <property type="component" value="Unassembled WGS sequence"/>
</dbReference>
<accession>A0A7J9BT79</accession>
<dbReference type="SUPFAM" id="SSF50405">
    <property type="entry name" value="Actin-crosslinking proteins"/>
    <property type="match status" value="1"/>
</dbReference>
<evidence type="ECO:0008006" key="6">
    <source>
        <dbReference type="Google" id="ProtNLM"/>
    </source>
</evidence>
<evidence type="ECO:0000313" key="5">
    <source>
        <dbReference type="Proteomes" id="UP000593579"/>
    </source>
</evidence>
<reference evidence="4 5" key="1">
    <citation type="journal article" date="2019" name="Genome Biol. Evol.">
        <title>Insights into the evolution of the New World diploid cottons (Gossypium, subgenus Houzingenia) based on genome sequencing.</title>
        <authorList>
            <person name="Grover C.E."/>
            <person name="Arick M.A. 2nd"/>
            <person name="Thrash A."/>
            <person name="Conover J.L."/>
            <person name="Sanders W.S."/>
            <person name="Peterson D.G."/>
            <person name="Frelichowski J.E."/>
            <person name="Scheffler J.A."/>
            <person name="Scheffler B.E."/>
            <person name="Wendel J.F."/>
        </authorList>
    </citation>
    <scope>NUCLEOTIDE SEQUENCE [LARGE SCALE GENOMIC DNA]</scope>
    <source>
        <strain evidence="4">5</strain>
        <tissue evidence="4">Leaf</tissue>
    </source>
</reference>
<dbReference type="AlphaFoldDB" id="A0A7J9BT79"/>
<dbReference type="OrthoDB" id="2432302at2759"/>